<dbReference type="Pfam" id="PF13197">
    <property type="entry name" value="DUF4013"/>
    <property type="match status" value="1"/>
</dbReference>
<feature type="transmembrane region" description="Helical" evidence="1">
    <location>
        <begin position="110"/>
        <end position="140"/>
    </location>
</feature>
<protein>
    <recommendedName>
        <fullName evidence="4">DUF4013 domain-containing protein</fullName>
    </recommendedName>
</protein>
<dbReference type="HOGENOM" id="CLU_079270_1_0_2"/>
<keyword evidence="1" id="KW-0812">Transmembrane</keyword>
<evidence type="ECO:0008006" key="4">
    <source>
        <dbReference type="Google" id="ProtNLM"/>
    </source>
</evidence>
<keyword evidence="1" id="KW-0472">Membrane</keyword>
<dbReference type="InterPro" id="IPR025098">
    <property type="entry name" value="DUF4013"/>
</dbReference>
<feature type="transmembrane region" description="Helical" evidence="1">
    <location>
        <begin position="22"/>
        <end position="45"/>
    </location>
</feature>
<feature type="transmembrane region" description="Helical" evidence="1">
    <location>
        <begin position="161"/>
        <end position="183"/>
    </location>
</feature>
<feature type="transmembrane region" description="Helical" evidence="1">
    <location>
        <begin position="71"/>
        <end position="98"/>
    </location>
</feature>
<dbReference type="KEGG" id="mpl:Mpal_2353"/>
<dbReference type="Proteomes" id="UP000002457">
    <property type="component" value="Chromosome"/>
</dbReference>
<sequence>MDYGNMISDAFEYTREALVGKWVRWVLLTIVSIIPIVNFIFFGYVMEIYRGTKPAPELENWGTLFVDGLKLFIVMLIYAIPVLVILAIFGGISFLSMIASGNANADPTLIAGAIASLMGGILLALIVGLIIAIIAVIGTIRFTRTGSFGEAFNFSAILETIGSIGWVDYIISLVILFVVLAVVQFVLGLLMVIPVLGWIISFFITAAMVIFEARYMTLLYDSA</sequence>
<dbReference type="AlphaFoldDB" id="B8GED5"/>
<dbReference type="STRING" id="521011.Mpal_2353"/>
<gene>
    <name evidence="2" type="ordered locus">Mpal_2353</name>
</gene>
<feature type="transmembrane region" description="Helical" evidence="1">
    <location>
        <begin position="189"/>
        <end position="211"/>
    </location>
</feature>
<evidence type="ECO:0000256" key="1">
    <source>
        <dbReference type="SAM" id="Phobius"/>
    </source>
</evidence>
<organism evidence="2 3">
    <name type="scientific">Methanosphaerula palustris (strain ATCC BAA-1556 / DSM 19958 / E1-9c)</name>
    <dbReference type="NCBI Taxonomy" id="521011"/>
    <lineage>
        <taxon>Archaea</taxon>
        <taxon>Methanobacteriati</taxon>
        <taxon>Methanobacteriota</taxon>
        <taxon>Stenosarchaea group</taxon>
        <taxon>Methanomicrobia</taxon>
        <taxon>Methanomicrobiales</taxon>
        <taxon>Methanoregulaceae</taxon>
        <taxon>Methanosphaerula</taxon>
    </lineage>
</organism>
<keyword evidence="1" id="KW-1133">Transmembrane helix</keyword>
<name>B8GED5_METPE</name>
<proteinExistence type="predicted"/>
<evidence type="ECO:0000313" key="3">
    <source>
        <dbReference type="Proteomes" id="UP000002457"/>
    </source>
</evidence>
<reference evidence="2 3" key="1">
    <citation type="journal article" date="2015" name="Genome Announc.">
        <title>Complete Genome Sequence of Methanosphaerula palustris E1-9CT, a Hydrogenotrophic Methanogen Isolated from a Minerotrophic Fen Peatland.</title>
        <authorList>
            <person name="Cadillo-Quiroz H."/>
            <person name="Browne P."/>
            <person name="Kyrpides N."/>
            <person name="Woyke T."/>
            <person name="Goodwin L."/>
            <person name="Detter C."/>
            <person name="Yavitt J.B."/>
            <person name="Zinder S.H."/>
        </authorList>
    </citation>
    <scope>NUCLEOTIDE SEQUENCE [LARGE SCALE GENOMIC DNA]</scope>
    <source>
        <strain evidence="3">ATCC BAA-1556 / DSM 19958 / E1-9c</strain>
    </source>
</reference>
<dbReference type="EMBL" id="CP001338">
    <property type="protein sequence ID" value="ACL17636.1"/>
    <property type="molecule type" value="Genomic_DNA"/>
</dbReference>
<keyword evidence="3" id="KW-1185">Reference proteome</keyword>
<accession>B8GED5</accession>
<evidence type="ECO:0000313" key="2">
    <source>
        <dbReference type="EMBL" id="ACL17636.1"/>
    </source>
</evidence>
<dbReference type="eggNOG" id="arCOG02879">
    <property type="taxonomic scope" value="Archaea"/>
</dbReference>